<proteinExistence type="predicted"/>
<dbReference type="RefSeq" id="WP_021876698.1">
    <property type="nucleotide sequence ID" value="NZ_CP018624.1"/>
</dbReference>
<evidence type="ECO:0000313" key="4">
    <source>
        <dbReference type="Proteomes" id="UP000775179"/>
    </source>
</evidence>
<feature type="domain" description="HTH cro/C1-type" evidence="2">
    <location>
        <begin position="8"/>
        <end position="62"/>
    </location>
</feature>
<dbReference type="InterPro" id="IPR010982">
    <property type="entry name" value="Lambda_DNA-bd_dom_sf"/>
</dbReference>
<dbReference type="InterPro" id="IPR036286">
    <property type="entry name" value="LexA/Signal_pep-like_sf"/>
</dbReference>
<dbReference type="SUPFAM" id="SSF47413">
    <property type="entry name" value="lambda repressor-like DNA-binding domains"/>
    <property type="match status" value="1"/>
</dbReference>
<keyword evidence="1" id="KW-0238">DNA-binding</keyword>
<evidence type="ECO:0000313" key="3">
    <source>
        <dbReference type="EMBL" id="MBX7290526.1"/>
    </source>
</evidence>
<name>A0ABD4RGP7_9CLOT</name>
<dbReference type="Gene3D" id="1.10.260.40">
    <property type="entry name" value="lambda repressor-like DNA-binding domains"/>
    <property type="match status" value="1"/>
</dbReference>
<dbReference type="InterPro" id="IPR001387">
    <property type="entry name" value="Cro/C1-type_HTH"/>
</dbReference>
<accession>A0ABD4RGP7</accession>
<dbReference type="SMART" id="SM00530">
    <property type="entry name" value="HTH_XRE"/>
    <property type="match status" value="1"/>
</dbReference>
<protein>
    <submittedName>
        <fullName evidence="3">Helix-turn-helix domain-containing protein</fullName>
    </submittedName>
</protein>
<sequence length="226" mass="25748">MSRVGEKIKEARLKSGMTQKTLAKKLGVAEKYINEVEMGRKVAQESFINRVSKILNADLNDISMVVTDEVLMEERKTLQETKSKTAKKNIEQDEVWTNAFSSVLKNVPIFDYTLNKPKGFRELPIHSNKVEGYHQDKVLYLEVQDDEMTGFRMLKGDLVFAHLIKEITNNGIFLVNYKGKTKIRQIKSLGNSKVLLVSNGGSLLTETMEARDIEVIAKLERIEIKL</sequence>
<dbReference type="SUPFAM" id="SSF51306">
    <property type="entry name" value="LexA/Signal peptidase"/>
    <property type="match status" value="1"/>
</dbReference>
<evidence type="ECO:0000256" key="1">
    <source>
        <dbReference type="ARBA" id="ARBA00023125"/>
    </source>
</evidence>
<organism evidence="3 4">
    <name type="scientific">Clostridium chauvoei</name>
    <dbReference type="NCBI Taxonomy" id="46867"/>
    <lineage>
        <taxon>Bacteria</taxon>
        <taxon>Bacillati</taxon>
        <taxon>Bacillota</taxon>
        <taxon>Clostridia</taxon>
        <taxon>Eubacteriales</taxon>
        <taxon>Clostridiaceae</taxon>
        <taxon>Clostridium</taxon>
    </lineage>
</organism>
<dbReference type="GO" id="GO:0003677">
    <property type="term" value="F:DNA binding"/>
    <property type="evidence" value="ECO:0007669"/>
    <property type="project" value="UniProtKB-KW"/>
</dbReference>
<dbReference type="GeneID" id="66300297"/>
<dbReference type="InterPro" id="IPR015927">
    <property type="entry name" value="Peptidase_S24_S26A/B/C"/>
</dbReference>
<dbReference type="PROSITE" id="PS50943">
    <property type="entry name" value="HTH_CROC1"/>
    <property type="match status" value="1"/>
</dbReference>
<gene>
    <name evidence="3" type="ORF">K4H94_05665</name>
</gene>
<reference evidence="3 4" key="1">
    <citation type="submission" date="2021-08" db="EMBL/GenBank/DDBJ databases">
        <title>Genome sequence analysis of Clostridium chauvoei strains of European origin and evaluation of typing options for outbreak investigations.</title>
        <authorList>
            <person name="Abdel-Glil M."/>
            <person name="Thomas P."/>
            <person name="Seyboldt C."/>
        </authorList>
    </citation>
    <scope>NUCLEOTIDE SEQUENCE [LARGE SCALE GENOMIC DNA]</scope>
    <source>
        <strain evidence="3 4">S0260-09</strain>
    </source>
</reference>
<dbReference type="CDD" id="cd00093">
    <property type="entry name" value="HTH_XRE"/>
    <property type="match status" value="1"/>
</dbReference>
<dbReference type="AlphaFoldDB" id="A0ABD4RGP7"/>
<dbReference type="KEGG" id="cchv:BTM20_00365"/>
<dbReference type="EMBL" id="JAIFTX010000009">
    <property type="protein sequence ID" value="MBX7290526.1"/>
    <property type="molecule type" value="Genomic_DNA"/>
</dbReference>
<dbReference type="Proteomes" id="UP000775179">
    <property type="component" value="Unassembled WGS sequence"/>
</dbReference>
<evidence type="ECO:0000259" key="2">
    <source>
        <dbReference type="PROSITE" id="PS50943"/>
    </source>
</evidence>
<dbReference type="Gene3D" id="2.10.109.10">
    <property type="entry name" value="Umud Fragment, subunit A"/>
    <property type="match status" value="1"/>
</dbReference>
<dbReference type="PANTHER" id="PTHR46558">
    <property type="entry name" value="TRACRIPTIONAL REGULATORY PROTEIN-RELATED-RELATED"/>
    <property type="match status" value="1"/>
</dbReference>
<dbReference type="PANTHER" id="PTHR46558:SF3">
    <property type="entry name" value="TRANSCRIPTIONAL REGULATOR"/>
    <property type="match status" value="1"/>
</dbReference>
<dbReference type="Pfam" id="PF00717">
    <property type="entry name" value="Peptidase_S24"/>
    <property type="match status" value="1"/>
</dbReference>
<comment type="caution">
    <text evidence="3">The sequence shown here is derived from an EMBL/GenBank/DDBJ whole genome shotgun (WGS) entry which is preliminary data.</text>
</comment>
<dbReference type="Pfam" id="PF01381">
    <property type="entry name" value="HTH_3"/>
    <property type="match status" value="1"/>
</dbReference>